<dbReference type="SUPFAM" id="SSF56194">
    <property type="entry name" value="Uridine diphospho-N-Acetylenolpyruvylglucosamine reductase, MurB, C-terminal domain"/>
    <property type="match status" value="1"/>
</dbReference>
<dbReference type="GO" id="GO:0008360">
    <property type="term" value="P:regulation of cell shape"/>
    <property type="evidence" value="ECO:0007669"/>
    <property type="project" value="UniProtKB-KW"/>
</dbReference>
<comment type="caution">
    <text evidence="21">The sequence shown here is derived from an EMBL/GenBank/DDBJ whole genome shotgun (WGS) entry which is preliminary data.</text>
</comment>
<comment type="subcellular location">
    <subcellularLocation>
        <location evidence="3 19">Cytoplasm</location>
    </subcellularLocation>
</comment>
<dbReference type="SUPFAM" id="SSF56176">
    <property type="entry name" value="FAD-binding/transporter-associated domain-like"/>
    <property type="match status" value="1"/>
</dbReference>
<evidence type="ECO:0000256" key="11">
    <source>
        <dbReference type="ARBA" id="ARBA00022857"/>
    </source>
</evidence>
<dbReference type="EMBL" id="CCEJ010000004">
    <property type="protein sequence ID" value="CDR33931.1"/>
    <property type="molecule type" value="Genomic_DNA"/>
</dbReference>
<evidence type="ECO:0000256" key="4">
    <source>
        <dbReference type="ARBA" id="ARBA00004752"/>
    </source>
</evidence>
<dbReference type="Pfam" id="PF01565">
    <property type="entry name" value="FAD_binding_4"/>
    <property type="match status" value="1"/>
</dbReference>
<evidence type="ECO:0000256" key="1">
    <source>
        <dbReference type="ARBA" id="ARBA00001974"/>
    </source>
</evidence>
<comment type="cofactor">
    <cofactor evidence="1 19">
        <name>FAD</name>
        <dbReference type="ChEBI" id="CHEBI:57692"/>
    </cofactor>
</comment>
<dbReference type="Gene3D" id="3.90.78.10">
    <property type="entry name" value="UDP-N-acetylenolpyruvoylglucosamine reductase, C-terminal domain"/>
    <property type="match status" value="1"/>
</dbReference>
<protein>
    <recommendedName>
        <fullName evidence="6 19">UDP-N-acetylenolpyruvoylglucosamine reductase</fullName>
        <ecNumber evidence="5 19">1.3.1.98</ecNumber>
    </recommendedName>
    <alternativeName>
        <fullName evidence="17 19">UDP-N-acetylmuramate dehydrogenase</fullName>
    </alternativeName>
</protein>
<dbReference type="GO" id="GO:0051301">
    <property type="term" value="P:cell division"/>
    <property type="evidence" value="ECO:0007669"/>
    <property type="project" value="UniProtKB-KW"/>
</dbReference>
<dbReference type="EC" id="1.3.1.98" evidence="5 19"/>
<dbReference type="Proteomes" id="UP000031552">
    <property type="component" value="Unassembled WGS sequence"/>
</dbReference>
<evidence type="ECO:0000256" key="14">
    <source>
        <dbReference type="ARBA" id="ARBA00023002"/>
    </source>
</evidence>
<dbReference type="InterPro" id="IPR011601">
    <property type="entry name" value="MurB_C"/>
</dbReference>
<keyword evidence="22" id="KW-1185">Reference proteome</keyword>
<dbReference type="GO" id="GO:0071949">
    <property type="term" value="F:FAD binding"/>
    <property type="evidence" value="ECO:0007669"/>
    <property type="project" value="InterPro"/>
</dbReference>
<accession>A0A090CZ20</accession>
<dbReference type="GO" id="GO:0009252">
    <property type="term" value="P:peptidoglycan biosynthetic process"/>
    <property type="evidence" value="ECO:0007669"/>
    <property type="project" value="UniProtKB-UniRule"/>
</dbReference>
<keyword evidence="8 19" id="KW-0132">Cell division</keyword>
<keyword evidence="9 19" id="KW-0285">Flavoprotein</keyword>
<organism evidence="21 22">
    <name type="scientific">Candidatus Criblamydia sequanensis CRIB-18</name>
    <dbReference type="NCBI Taxonomy" id="1437425"/>
    <lineage>
        <taxon>Bacteria</taxon>
        <taxon>Pseudomonadati</taxon>
        <taxon>Chlamydiota</taxon>
        <taxon>Chlamydiia</taxon>
        <taxon>Parachlamydiales</taxon>
        <taxon>Candidatus Criblamydiaceae</taxon>
        <taxon>Candidatus Criblamydia</taxon>
    </lineage>
</organism>
<keyword evidence="13 19" id="KW-0573">Peptidoglycan synthesis</keyword>
<dbReference type="NCBIfam" id="NF010480">
    <property type="entry name" value="PRK13905.1"/>
    <property type="match status" value="1"/>
</dbReference>
<feature type="domain" description="FAD-binding PCMH-type" evidence="20">
    <location>
        <begin position="2"/>
        <end position="166"/>
    </location>
</feature>
<dbReference type="PROSITE" id="PS51387">
    <property type="entry name" value="FAD_PCMH"/>
    <property type="match status" value="1"/>
</dbReference>
<dbReference type="Gene3D" id="3.30.43.10">
    <property type="entry name" value="Uridine Diphospho-n-acetylenolpyruvylglucosamine Reductase, domain 2"/>
    <property type="match status" value="1"/>
</dbReference>
<keyword evidence="11 19" id="KW-0521">NADP</keyword>
<dbReference type="InterPro" id="IPR036635">
    <property type="entry name" value="MurB_C_sf"/>
</dbReference>
<evidence type="ECO:0000256" key="15">
    <source>
        <dbReference type="ARBA" id="ARBA00023306"/>
    </source>
</evidence>
<comment type="catalytic activity">
    <reaction evidence="18 19">
        <text>UDP-N-acetyl-alpha-D-muramate + NADP(+) = UDP-N-acetyl-3-O-(1-carboxyvinyl)-alpha-D-glucosamine + NADPH + H(+)</text>
        <dbReference type="Rhea" id="RHEA:12248"/>
        <dbReference type="ChEBI" id="CHEBI:15378"/>
        <dbReference type="ChEBI" id="CHEBI:57783"/>
        <dbReference type="ChEBI" id="CHEBI:58349"/>
        <dbReference type="ChEBI" id="CHEBI:68483"/>
        <dbReference type="ChEBI" id="CHEBI:70757"/>
        <dbReference type="EC" id="1.3.1.98"/>
    </reaction>
</comment>
<dbReference type="InterPro" id="IPR016169">
    <property type="entry name" value="FAD-bd_PCMH_sub2"/>
</dbReference>
<evidence type="ECO:0000256" key="5">
    <source>
        <dbReference type="ARBA" id="ARBA00012518"/>
    </source>
</evidence>
<proteinExistence type="inferred from homology"/>
<evidence type="ECO:0000256" key="19">
    <source>
        <dbReference type="HAMAP-Rule" id="MF_00037"/>
    </source>
</evidence>
<dbReference type="NCBIfam" id="TIGR00179">
    <property type="entry name" value="murB"/>
    <property type="match status" value="1"/>
</dbReference>
<dbReference type="GO" id="GO:0005829">
    <property type="term" value="C:cytosol"/>
    <property type="evidence" value="ECO:0007669"/>
    <property type="project" value="TreeGrafter"/>
</dbReference>
<feature type="active site" evidence="19">
    <location>
        <position position="263"/>
    </location>
</feature>
<keyword evidence="7 19" id="KW-0963">Cytoplasm</keyword>
<evidence type="ECO:0000256" key="3">
    <source>
        <dbReference type="ARBA" id="ARBA00004496"/>
    </source>
</evidence>
<evidence type="ECO:0000256" key="8">
    <source>
        <dbReference type="ARBA" id="ARBA00022618"/>
    </source>
</evidence>
<keyword evidence="12 19" id="KW-0133">Cell shape</keyword>
<evidence type="ECO:0000256" key="18">
    <source>
        <dbReference type="ARBA" id="ARBA00048914"/>
    </source>
</evidence>
<comment type="similarity">
    <text evidence="19">Belongs to the MurB family.</text>
</comment>
<evidence type="ECO:0000313" key="21">
    <source>
        <dbReference type="EMBL" id="CDR33931.1"/>
    </source>
</evidence>
<feature type="active site" evidence="19">
    <location>
        <position position="145"/>
    </location>
</feature>
<evidence type="ECO:0000256" key="10">
    <source>
        <dbReference type="ARBA" id="ARBA00022827"/>
    </source>
</evidence>
<comment type="pathway">
    <text evidence="4 19">Cell wall biogenesis; peptidoglycan biosynthesis.</text>
</comment>
<evidence type="ECO:0000256" key="9">
    <source>
        <dbReference type="ARBA" id="ARBA00022630"/>
    </source>
</evidence>
<feature type="active site" description="Proton donor" evidence="19">
    <location>
        <position position="193"/>
    </location>
</feature>
<reference evidence="21" key="2">
    <citation type="submission" date="2014-09" db="EMBL/GenBank/DDBJ databases">
        <title>Criblamydia sequanensis harbors a mega-plasmid encoding arsenite resistance.</title>
        <authorList>
            <person name="Bertelli C."/>
            <person name="Goesmann A."/>
            <person name="Greub G."/>
        </authorList>
    </citation>
    <scope>NUCLEOTIDE SEQUENCE [LARGE SCALE GENOMIC DNA]</scope>
    <source>
        <strain evidence="21">CRIB-18</strain>
    </source>
</reference>
<evidence type="ECO:0000259" key="20">
    <source>
        <dbReference type="PROSITE" id="PS51387"/>
    </source>
</evidence>
<evidence type="ECO:0000256" key="13">
    <source>
        <dbReference type="ARBA" id="ARBA00022984"/>
    </source>
</evidence>
<evidence type="ECO:0000313" key="22">
    <source>
        <dbReference type="Proteomes" id="UP000031552"/>
    </source>
</evidence>
<gene>
    <name evidence="19 21" type="primary">murB</name>
    <name evidence="21" type="ORF">CSEC_1105</name>
</gene>
<dbReference type="InterPro" id="IPR016166">
    <property type="entry name" value="FAD-bd_PCMH"/>
</dbReference>
<dbReference type="Pfam" id="PF02873">
    <property type="entry name" value="MurB_C"/>
    <property type="match status" value="1"/>
</dbReference>
<dbReference type="STRING" id="1437425.CSEC_1105"/>
<keyword evidence="16 19" id="KW-0961">Cell wall biogenesis/degradation</keyword>
<dbReference type="InterPro" id="IPR016167">
    <property type="entry name" value="FAD-bd_PCMH_sub1"/>
</dbReference>
<dbReference type="InterPro" id="IPR036318">
    <property type="entry name" value="FAD-bd_PCMH-like_sf"/>
</dbReference>
<evidence type="ECO:0000256" key="2">
    <source>
        <dbReference type="ARBA" id="ARBA00003921"/>
    </source>
</evidence>
<reference evidence="21" key="1">
    <citation type="submission" date="2013-12" db="EMBL/GenBank/DDBJ databases">
        <authorList>
            <person name="Linke B."/>
        </authorList>
    </citation>
    <scope>NUCLEOTIDE SEQUENCE [LARGE SCALE GENOMIC DNA]</scope>
    <source>
        <strain evidence="21">CRIB-18</strain>
    </source>
</reference>
<comment type="function">
    <text evidence="2 19">Cell wall formation.</text>
</comment>
<dbReference type="eggNOG" id="COG0812">
    <property type="taxonomic scope" value="Bacteria"/>
</dbReference>
<dbReference type="HAMAP" id="MF_00037">
    <property type="entry name" value="MurB"/>
    <property type="match status" value="1"/>
</dbReference>
<dbReference type="InterPro" id="IPR003170">
    <property type="entry name" value="MurB"/>
</dbReference>
<keyword evidence="15 19" id="KW-0131">Cell cycle</keyword>
<keyword evidence="10 19" id="KW-0274">FAD</keyword>
<dbReference type="Gene3D" id="3.30.465.10">
    <property type="match status" value="1"/>
</dbReference>
<dbReference type="UniPathway" id="UPA00219"/>
<dbReference type="InterPro" id="IPR006094">
    <property type="entry name" value="Oxid_FAD_bind_N"/>
</dbReference>
<keyword evidence="14 19" id="KW-0560">Oxidoreductase</keyword>
<dbReference type="GO" id="GO:0008762">
    <property type="term" value="F:UDP-N-acetylmuramate dehydrogenase activity"/>
    <property type="evidence" value="ECO:0007669"/>
    <property type="project" value="UniProtKB-UniRule"/>
</dbReference>
<dbReference type="GO" id="GO:0071555">
    <property type="term" value="P:cell wall organization"/>
    <property type="evidence" value="ECO:0007669"/>
    <property type="project" value="UniProtKB-KW"/>
</dbReference>
<dbReference type="PANTHER" id="PTHR21071:SF4">
    <property type="entry name" value="UDP-N-ACETYLENOLPYRUVOYLGLUCOSAMINE REDUCTASE"/>
    <property type="match status" value="1"/>
</dbReference>
<evidence type="ECO:0000256" key="6">
    <source>
        <dbReference type="ARBA" id="ARBA00015188"/>
    </source>
</evidence>
<dbReference type="AlphaFoldDB" id="A0A090CZ20"/>
<sequence length="275" mass="30227">MKVGGEARYYIKVGTIEELREALQFAKERQLPFFILGKGSNCIFDDEGFSGLVIHNKIEFCNLNETKVEVGAGLSFSWLGTFTAKNNLSGLEFASGIPGTVGGAIYMNAGSNGLETKDFLESCNYLFQDGTLRQFDRGELQFSYRHSPFQEMKGALVSATFKLFKSEEARKRQIELIHYRKNTQPLKDCSAGCVFRNPVNAKAGALIEASGLKGAKIGGAEVSLVHANFIVNKGGATSKDIKMLIEHVSETVKEKTGHTLKKEVCFISKDGFLNL</sequence>
<name>A0A090CZ20_9BACT</name>
<evidence type="ECO:0000256" key="17">
    <source>
        <dbReference type="ARBA" id="ARBA00031026"/>
    </source>
</evidence>
<evidence type="ECO:0000256" key="12">
    <source>
        <dbReference type="ARBA" id="ARBA00022960"/>
    </source>
</evidence>
<dbReference type="PANTHER" id="PTHR21071">
    <property type="entry name" value="UDP-N-ACETYLENOLPYRUVOYLGLUCOSAMINE REDUCTASE"/>
    <property type="match status" value="1"/>
</dbReference>
<evidence type="ECO:0000256" key="7">
    <source>
        <dbReference type="ARBA" id="ARBA00022490"/>
    </source>
</evidence>
<evidence type="ECO:0000256" key="16">
    <source>
        <dbReference type="ARBA" id="ARBA00023316"/>
    </source>
</evidence>